<dbReference type="Proteomes" id="UP000799766">
    <property type="component" value="Unassembled WGS sequence"/>
</dbReference>
<reference evidence="5" key="1">
    <citation type="journal article" date="2020" name="Stud. Mycol.">
        <title>101 Dothideomycetes genomes: a test case for predicting lifestyles and emergence of pathogens.</title>
        <authorList>
            <person name="Haridas S."/>
            <person name="Albert R."/>
            <person name="Binder M."/>
            <person name="Bloem J."/>
            <person name="Labutti K."/>
            <person name="Salamov A."/>
            <person name="Andreopoulos B."/>
            <person name="Baker S."/>
            <person name="Barry K."/>
            <person name="Bills G."/>
            <person name="Bluhm B."/>
            <person name="Cannon C."/>
            <person name="Castanera R."/>
            <person name="Culley D."/>
            <person name="Daum C."/>
            <person name="Ezra D."/>
            <person name="Gonzalez J."/>
            <person name="Henrissat B."/>
            <person name="Kuo A."/>
            <person name="Liang C."/>
            <person name="Lipzen A."/>
            <person name="Lutzoni F."/>
            <person name="Magnuson J."/>
            <person name="Mondo S."/>
            <person name="Nolan M."/>
            <person name="Ohm R."/>
            <person name="Pangilinan J."/>
            <person name="Park H.-J."/>
            <person name="Ramirez L."/>
            <person name="Alfaro M."/>
            <person name="Sun H."/>
            <person name="Tritt A."/>
            <person name="Yoshinaga Y."/>
            <person name="Zwiers L.-H."/>
            <person name="Turgeon B."/>
            <person name="Goodwin S."/>
            <person name="Spatafora J."/>
            <person name="Crous P."/>
            <person name="Grigoriev I."/>
        </authorList>
    </citation>
    <scope>NUCLEOTIDE SEQUENCE</scope>
    <source>
        <strain evidence="5">ATCC 16933</strain>
    </source>
</reference>
<dbReference type="EMBL" id="MU001675">
    <property type="protein sequence ID" value="KAF2459589.1"/>
    <property type="molecule type" value="Genomic_DNA"/>
</dbReference>
<evidence type="ECO:0000259" key="4">
    <source>
        <dbReference type="Pfam" id="PF25358"/>
    </source>
</evidence>
<dbReference type="AlphaFoldDB" id="A0A6A6P6T9"/>
<dbReference type="Pfam" id="PF25358">
    <property type="entry name" value="PH_fung_RdRP"/>
    <property type="match status" value="1"/>
</dbReference>
<feature type="compositionally biased region" description="Acidic residues" evidence="2">
    <location>
        <begin position="1160"/>
        <end position="1176"/>
    </location>
</feature>
<keyword evidence="6" id="KW-1185">Reference proteome</keyword>
<dbReference type="GO" id="GO:0031380">
    <property type="term" value="C:nuclear RNA-directed RNA polymerase complex"/>
    <property type="evidence" value="ECO:0007669"/>
    <property type="project" value="TreeGrafter"/>
</dbReference>
<feature type="region of interest" description="Disordered" evidence="2">
    <location>
        <begin position="1154"/>
        <end position="1184"/>
    </location>
</feature>
<proteinExistence type="inferred from homology"/>
<keyword evidence="1" id="KW-0696">RNA-directed RNA polymerase</keyword>
<dbReference type="PANTHER" id="PTHR23079">
    <property type="entry name" value="RNA-DEPENDENT RNA POLYMERASE"/>
    <property type="match status" value="1"/>
</dbReference>
<dbReference type="InterPro" id="IPR057503">
    <property type="entry name" value="PH_RdRP"/>
</dbReference>
<evidence type="ECO:0000313" key="6">
    <source>
        <dbReference type="Proteomes" id="UP000799766"/>
    </source>
</evidence>
<evidence type="ECO:0000313" key="5">
    <source>
        <dbReference type="EMBL" id="KAF2459589.1"/>
    </source>
</evidence>
<protein>
    <recommendedName>
        <fullName evidence="1">RNA-dependent RNA polymerase</fullName>
        <ecNumber evidence="1">2.7.7.48</ecNumber>
    </recommendedName>
</protein>
<accession>A0A6A6P6T9</accession>
<dbReference type="OrthoDB" id="6513042at2759"/>
<dbReference type="GO" id="GO:0030422">
    <property type="term" value="P:siRNA processing"/>
    <property type="evidence" value="ECO:0007669"/>
    <property type="project" value="TreeGrafter"/>
</dbReference>
<evidence type="ECO:0000256" key="2">
    <source>
        <dbReference type="SAM" id="MobiDB-lite"/>
    </source>
</evidence>
<keyword evidence="1" id="KW-0694">RNA-binding</keyword>
<organism evidence="5 6">
    <name type="scientific">Lineolata rhizophorae</name>
    <dbReference type="NCBI Taxonomy" id="578093"/>
    <lineage>
        <taxon>Eukaryota</taxon>
        <taxon>Fungi</taxon>
        <taxon>Dikarya</taxon>
        <taxon>Ascomycota</taxon>
        <taxon>Pezizomycotina</taxon>
        <taxon>Dothideomycetes</taxon>
        <taxon>Dothideomycetes incertae sedis</taxon>
        <taxon>Lineolatales</taxon>
        <taxon>Lineolataceae</taxon>
        <taxon>Lineolata</taxon>
    </lineage>
</organism>
<comment type="catalytic activity">
    <reaction evidence="1">
        <text>RNA(n) + a ribonucleoside 5'-triphosphate = RNA(n+1) + diphosphate</text>
        <dbReference type="Rhea" id="RHEA:21248"/>
        <dbReference type="Rhea" id="RHEA-COMP:14527"/>
        <dbReference type="Rhea" id="RHEA-COMP:17342"/>
        <dbReference type="ChEBI" id="CHEBI:33019"/>
        <dbReference type="ChEBI" id="CHEBI:61557"/>
        <dbReference type="ChEBI" id="CHEBI:140395"/>
        <dbReference type="EC" id="2.7.7.48"/>
    </reaction>
</comment>
<feature type="domain" description="RdRP-like PH" evidence="4">
    <location>
        <begin position="124"/>
        <end position="283"/>
    </location>
</feature>
<dbReference type="InterPro" id="IPR007855">
    <property type="entry name" value="RDRP"/>
</dbReference>
<dbReference type="GO" id="GO:0003723">
    <property type="term" value="F:RNA binding"/>
    <property type="evidence" value="ECO:0007669"/>
    <property type="project" value="UniProtKB-KW"/>
</dbReference>
<dbReference type="Pfam" id="PF05183">
    <property type="entry name" value="RdRP"/>
    <property type="match status" value="1"/>
</dbReference>
<dbReference type="GO" id="GO:0003968">
    <property type="term" value="F:RNA-directed RNA polymerase activity"/>
    <property type="evidence" value="ECO:0007669"/>
    <property type="project" value="UniProtKB-KW"/>
</dbReference>
<feature type="domain" description="RDRP core" evidence="3">
    <location>
        <begin position="415"/>
        <end position="1016"/>
    </location>
</feature>
<keyword evidence="1" id="KW-0808">Transferase</keyword>
<dbReference type="InterPro" id="IPR057596">
    <property type="entry name" value="RDRP_core"/>
</dbReference>
<comment type="similarity">
    <text evidence="1">Belongs to the RdRP family.</text>
</comment>
<sequence>MEVFAWRIPPQWNDKKLTVFLRSHLAKLNIHTYSCRLTKNRGCAIISFVSKSDGSKFLNIYGEVSAQNTRQRIGIQGQTFVFKESKFAIDDMLRHALQYQEERRVQSMSKIPALAQPHNKCKRHYQFKSLDCGVWAYAGTTLVFKSYFRDSRAGDLAFGDASLVLFLRNQASTVEYKYNDMAFIEADYYSIQSVIIGYDPRPTLTFTFKNPPKISTRTWIKETRSQQNVVKKRRMPGVTEQHHSTAGSCFVYRIVILNENSIYAIQNTFLRNPALPSASFQDVKFRSSPKSFSEELKDLEQTLSSQTYLSMPFQIKFQLYRVTINGWMAPAKVQALIPNVNALQLAYGSDTISEGLRKFCEDIPVPGPETTAEQLEMRELSKVLIECIKSPKQANSIYRIQEKHKHLALIHRVKVTPTGIALEGPCLEAKNRVLRLYDKYMEFFIRVDFCEEDGEKLTNERDVCLSLILDTRFKAVLNDGIQIADRHFSFLGFSHSSLRTQSCWFMAPFVQDRQMTLAQNVIKSLGEFTEIRTPAKCAARIGQAFSDTRYAKTIPKEAIVKIPDVERNGYVFSDGVGVISPKLLKKTIKALNLTRGVKPTVLQIRFAGAKGVVSIDSRLEGDQLCLRPSMIKFEAPNTFDIEICGSNEVPLPMYLNRPLVKILEDLGVPASNLLRLQEDMINELKELTYNPVNAATFLEFNYVNGCADPSGLIRRLNDIGLNFHDDPFLRSLVEITAVMQLRDIKHRARILVKNAHTLYGIMDESGYLKEGQIYCTVIDRNGVRKVYVQNNVMITRSPAMDPGDVQLVQAVDVPANSPLNSLQNVIVFSSKGDRDLPSCLSGGDLDGDLYNVIFDKKLIPKRAYNPASYARPRLNELSRPVLPRDITDFFIHFMKNDKLGMLSNAHMQIADRNPEGTVFPDCVRLAEMCSTAVDFSKTGIEVDMSTCPKYDRFKPDFMASGPRLIVLDNHITGFQEDAFIDGDDEEDNPLEDILPRHLPKMFYKSDRVLGQLYRAVDEEQFLTSLKVSPMKSNGNGLVTYTSNGSSNVNNKPLMQRLWAYVERETRGLQWKHHEPIARSIRATYEYNVKSIMYDYQPLPGSPLTELETYAGFVLGRKRGSDRSRRLREMSKSLKERFDRDVAATVEEIMFGEGGFREDDQQGAEDYDDYDDDEEDLASGMGGLKLNGHDGGGEEALVRAVACLYVGMEADTDENMGGQKRRRVRSFQYVAAAVCLRELERWQNVFGPLRRI</sequence>
<dbReference type="EC" id="2.7.7.48" evidence="1"/>
<gene>
    <name evidence="5" type="ORF">BDY21DRAFT_282045</name>
</gene>
<keyword evidence="1" id="KW-0548">Nucleotidyltransferase</keyword>
<evidence type="ECO:0000256" key="1">
    <source>
        <dbReference type="RuleBase" id="RU363098"/>
    </source>
</evidence>
<dbReference type="PANTHER" id="PTHR23079:SF17">
    <property type="entry name" value="RNA-DEPENDENT RNA POLYMERASE"/>
    <property type="match status" value="1"/>
</dbReference>
<evidence type="ECO:0000259" key="3">
    <source>
        <dbReference type="Pfam" id="PF05183"/>
    </source>
</evidence>
<name>A0A6A6P6T9_9PEZI</name>